<dbReference type="SMART" id="SM00825">
    <property type="entry name" value="PKS_KS"/>
    <property type="match status" value="1"/>
</dbReference>
<keyword evidence="5 11" id="KW-0444">Lipid biosynthesis</keyword>
<reference evidence="15 16" key="1">
    <citation type="journal article" date="2013" name="Genome Biol.">
        <title>Genomic analysis reveals key aspects of prokaryotic symbiosis in the phototrophic consortium "Chlorochromatium aggregatum".</title>
        <authorList>
            <person name="Liu Z."/>
            <person name="Muller J."/>
            <person name="Li T."/>
            <person name="Alvey R.M."/>
            <person name="Vogl K."/>
            <person name="Frigaard N.U."/>
            <person name="Rockwell N.C."/>
            <person name="Boyd E.S."/>
            <person name="Tomsho L.P."/>
            <person name="Schuster S.C."/>
            <person name="Henke P."/>
            <person name="Rohde M."/>
            <person name="Overmann J."/>
            <person name="Bryant D.A."/>
        </authorList>
    </citation>
    <scope>NUCLEOTIDE SEQUENCE [LARGE SCALE GENOMIC DNA]</scope>
    <source>
        <strain evidence="15">CR</strain>
    </source>
</reference>
<keyword evidence="16" id="KW-1185">Reference proteome</keyword>
<dbReference type="PANTHER" id="PTHR11712:SF336">
    <property type="entry name" value="3-OXOACYL-[ACYL-CARRIER-PROTEIN] SYNTHASE, MITOCHONDRIAL"/>
    <property type="match status" value="1"/>
</dbReference>
<accession>U5N6H8</accession>
<feature type="active site" description="For beta-ketoacyl synthase activity" evidence="12">
    <location>
        <position position="168"/>
    </location>
</feature>
<dbReference type="RefSeq" id="WP_022771691.1">
    <property type="nucleotide sequence ID" value="NC_022576.1"/>
</dbReference>
<keyword evidence="9 11" id="KW-0275">Fatty acid biosynthesis</keyword>
<dbReference type="PATRIC" id="fig|946483.4.peg.765"/>
<evidence type="ECO:0000256" key="11">
    <source>
        <dbReference type="PIRNR" id="PIRNR000447"/>
    </source>
</evidence>
<dbReference type="FunFam" id="3.40.47.10:FF:000009">
    <property type="entry name" value="3-oxoacyl-[acyl-carrier-protein] synthase 2"/>
    <property type="match status" value="1"/>
</dbReference>
<dbReference type="NCBIfam" id="NF005589">
    <property type="entry name" value="PRK07314.1"/>
    <property type="match status" value="1"/>
</dbReference>
<name>U5N6H8_9BURK</name>
<evidence type="ECO:0000256" key="13">
    <source>
        <dbReference type="RuleBase" id="RU003694"/>
    </source>
</evidence>
<dbReference type="KEGG" id="cbx:Cenrod_0764"/>
<evidence type="ECO:0000256" key="6">
    <source>
        <dbReference type="ARBA" id="ARBA00022679"/>
    </source>
</evidence>
<dbReference type="PROSITE" id="PS00606">
    <property type="entry name" value="KS3_1"/>
    <property type="match status" value="1"/>
</dbReference>
<gene>
    <name evidence="15" type="primary">fabF</name>
    <name evidence="15" type="ORF">Cenrod_0764</name>
</gene>
<dbReference type="eggNOG" id="COG0304">
    <property type="taxonomic scope" value="Bacteria"/>
</dbReference>
<dbReference type="Proteomes" id="UP000017184">
    <property type="component" value="Chromosome"/>
</dbReference>
<proteinExistence type="inferred from homology"/>
<evidence type="ECO:0000256" key="10">
    <source>
        <dbReference type="ARBA" id="ARBA00023315"/>
    </source>
</evidence>
<evidence type="ECO:0000256" key="3">
    <source>
        <dbReference type="ARBA" id="ARBA00012356"/>
    </source>
</evidence>
<dbReference type="UniPathway" id="UPA00094"/>
<keyword evidence="10 11" id="KW-0012">Acyltransferase</keyword>
<feature type="domain" description="Ketosynthase family 3 (KS3)" evidence="14">
    <location>
        <begin position="3"/>
        <end position="413"/>
    </location>
</feature>
<dbReference type="InterPro" id="IPR020841">
    <property type="entry name" value="PKS_Beta-ketoAc_synthase_dom"/>
</dbReference>
<dbReference type="CDD" id="cd00834">
    <property type="entry name" value="KAS_I_II"/>
    <property type="match status" value="1"/>
</dbReference>
<dbReference type="NCBIfam" id="NF004970">
    <property type="entry name" value="PRK06333.1"/>
    <property type="match status" value="1"/>
</dbReference>
<keyword evidence="8" id="KW-0443">Lipid metabolism</keyword>
<dbReference type="InterPro" id="IPR014030">
    <property type="entry name" value="Ketoacyl_synth_N"/>
</dbReference>
<dbReference type="GO" id="GO:0005829">
    <property type="term" value="C:cytosol"/>
    <property type="evidence" value="ECO:0007669"/>
    <property type="project" value="TreeGrafter"/>
</dbReference>
<dbReference type="HOGENOM" id="CLU_000022_69_2_4"/>
<dbReference type="OrthoDB" id="9808669at2"/>
<dbReference type="PROSITE" id="PS52004">
    <property type="entry name" value="KS3_2"/>
    <property type="match status" value="1"/>
</dbReference>
<evidence type="ECO:0000256" key="1">
    <source>
        <dbReference type="ARBA" id="ARBA00005194"/>
    </source>
</evidence>
<comment type="similarity">
    <text evidence="2 11 13">Belongs to the thiolase-like superfamily. Beta-ketoacyl-ACP synthases family.</text>
</comment>
<comment type="catalytic activity">
    <reaction evidence="11">
        <text>(9Z)-hexadecenoyl-[ACP] + malonyl-[ACP] + H(+) = 3-oxo-(11Z)-octadecenoyl-[ACP] + holo-[ACP] + CO2</text>
        <dbReference type="Rhea" id="RHEA:55040"/>
        <dbReference type="Rhea" id="RHEA-COMP:9623"/>
        <dbReference type="Rhea" id="RHEA-COMP:9685"/>
        <dbReference type="Rhea" id="RHEA-COMP:10800"/>
        <dbReference type="Rhea" id="RHEA-COMP:14074"/>
        <dbReference type="ChEBI" id="CHEBI:15378"/>
        <dbReference type="ChEBI" id="CHEBI:16526"/>
        <dbReference type="ChEBI" id="CHEBI:64479"/>
        <dbReference type="ChEBI" id="CHEBI:78449"/>
        <dbReference type="ChEBI" id="CHEBI:83989"/>
        <dbReference type="ChEBI" id="CHEBI:138538"/>
        <dbReference type="EC" id="2.3.1.179"/>
    </reaction>
</comment>
<evidence type="ECO:0000313" key="16">
    <source>
        <dbReference type="Proteomes" id="UP000017184"/>
    </source>
</evidence>
<dbReference type="InterPro" id="IPR014031">
    <property type="entry name" value="Ketoacyl_synth_C"/>
</dbReference>
<dbReference type="EC" id="2.3.1.179" evidence="3 11"/>
<dbReference type="SUPFAM" id="SSF53901">
    <property type="entry name" value="Thiolase-like"/>
    <property type="match status" value="2"/>
</dbReference>
<dbReference type="GO" id="GO:0006633">
    <property type="term" value="P:fatty acid biosynthetic process"/>
    <property type="evidence" value="ECO:0007669"/>
    <property type="project" value="UniProtKB-UniRule"/>
</dbReference>
<dbReference type="NCBIfam" id="TIGR03150">
    <property type="entry name" value="fabF"/>
    <property type="match status" value="1"/>
</dbReference>
<comment type="catalytic activity">
    <reaction evidence="11">
        <text>a fatty acyl-[ACP] + malonyl-[ACP] + H(+) = a 3-oxoacyl-[ACP] + holo-[ACP] + CO2</text>
        <dbReference type="Rhea" id="RHEA:22836"/>
        <dbReference type="Rhea" id="RHEA-COMP:9623"/>
        <dbReference type="Rhea" id="RHEA-COMP:9685"/>
        <dbReference type="Rhea" id="RHEA-COMP:9916"/>
        <dbReference type="Rhea" id="RHEA-COMP:14125"/>
        <dbReference type="ChEBI" id="CHEBI:15378"/>
        <dbReference type="ChEBI" id="CHEBI:16526"/>
        <dbReference type="ChEBI" id="CHEBI:64479"/>
        <dbReference type="ChEBI" id="CHEBI:78449"/>
        <dbReference type="ChEBI" id="CHEBI:78776"/>
        <dbReference type="ChEBI" id="CHEBI:138651"/>
    </reaction>
</comment>
<dbReference type="InterPro" id="IPR017568">
    <property type="entry name" value="3-oxoacyl-ACP_synth-2"/>
</dbReference>
<evidence type="ECO:0000256" key="9">
    <source>
        <dbReference type="ARBA" id="ARBA00023160"/>
    </source>
</evidence>
<dbReference type="PANTHER" id="PTHR11712">
    <property type="entry name" value="POLYKETIDE SYNTHASE-RELATED"/>
    <property type="match status" value="1"/>
</dbReference>
<dbReference type="STRING" id="946483.Cenrod_0764"/>
<evidence type="ECO:0000256" key="7">
    <source>
        <dbReference type="ARBA" id="ARBA00022832"/>
    </source>
</evidence>
<keyword evidence="6 11" id="KW-0808">Transferase</keyword>
<evidence type="ECO:0000256" key="5">
    <source>
        <dbReference type="ARBA" id="ARBA00022516"/>
    </source>
</evidence>
<organism evidence="15 16">
    <name type="scientific">Candidatus Symbiobacter mobilis CR</name>
    <dbReference type="NCBI Taxonomy" id="946483"/>
    <lineage>
        <taxon>Bacteria</taxon>
        <taxon>Pseudomonadati</taxon>
        <taxon>Pseudomonadota</taxon>
        <taxon>Betaproteobacteria</taxon>
        <taxon>Burkholderiales</taxon>
        <taxon>Comamonadaceae</taxon>
    </lineage>
</organism>
<comment type="pathway">
    <text evidence="1 11">Lipid metabolism; fatty acid biosynthesis.</text>
</comment>
<dbReference type="AlphaFoldDB" id="U5N6H8"/>
<dbReference type="GO" id="GO:0004315">
    <property type="term" value="F:3-oxoacyl-[acyl-carrier-protein] synthase activity"/>
    <property type="evidence" value="ECO:0007669"/>
    <property type="project" value="UniProtKB-UniRule"/>
</dbReference>
<dbReference type="Gene3D" id="3.40.47.10">
    <property type="match status" value="1"/>
</dbReference>
<dbReference type="InterPro" id="IPR000794">
    <property type="entry name" value="Beta-ketoacyl_synthase"/>
</dbReference>
<evidence type="ECO:0000256" key="12">
    <source>
        <dbReference type="PIRSR" id="PIRSR000447-1"/>
    </source>
</evidence>
<protein>
    <recommendedName>
        <fullName evidence="4 11">3-oxoacyl-[acyl-carrier-protein] synthase 2</fullName>
        <ecNumber evidence="3 11">2.3.1.179</ecNumber>
    </recommendedName>
</protein>
<evidence type="ECO:0000256" key="4">
    <source>
        <dbReference type="ARBA" id="ARBA00014657"/>
    </source>
</evidence>
<dbReference type="EMBL" id="CP004885">
    <property type="protein sequence ID" value="AGX86870.1"/>
    <property type="molecule type" value="Genomic_DNA"/>
</dbReference>
<dbReference type="PIRSF" id="PIRSF000447">
    <property type="entry name" value="KAS_II"/>
    <property type="match status" value="1"/>
</dbReference>
<comment type="function">
    <text evidence="11">Involved in the type II fatty acid elongation cycle. Catalyzes the elongation of a wide range of acyl-ACP by the addition of two carbons from malonyl-ACP to an acyl acceptor. Can efficiently catalyze the conversion of palmitoleoyl-ACP (cis-hexadec-9-enoyl-ACP) to cis-vaccenoyl-ACP (cis-octadec-11-enoyl-ACP), an essential step in the thermal regulation of fatty acid composition.</text>
</comment>
<sequence>MSRRRVVVTGLGCVSPLGCSVDTLWSNLLAGQSGVVPITRFDASTFACQIAGEARDFRVEEYLSAKEARTMDTFIHFGIAAAAQAVQDAGLPTGNALTPEMAERIGCIIGSGIGGLPMIEATHGEFLQRGARRISPFFVPSTIINMISGHVSIRHGFTGPNLAVVTACATGLHCIGQGGRLIEYGDADVIVAGGAEAAVSVLGTGGFAAMRALSTRNDDPATASRPWDKDRDGFVLGEGAGVLVLEEYEHARARGARIYAELAGFGMSADAGHMTAPSMDGPRRAMVNAMRNAAVHPEDIDYINAHGTSTVLGDINETLAIKATLGDHASRVVVNSTKSMTGHLLGGAGGLESLITVLAIYHRKSPPTINLHNPDPQCDLDYCANTARDLDIRVALKNNFGFGGTNGTLVFRRI</sequence>
<keyword evidence="7" id="KW-0276">Fatty acid metabolism</keyword>
<dbReference type="InterPro" id="IPR016039">
    <property type="entry name" value="Thiolase-like"/>
</dbReference>
<dbReference type="InterPro" id="IPR018201">
    <property type="entry name" value="Ketoacyl_synth_AS"/>
</dbReference>
<evidence type="ECO:0000313" key="15">
    <source>
        <dbReference type="EMBL" id="AGX86870.1"/>
    </source>
</evidence>
<evidence type="ECO:0000256" key="8">
    <source>
        <dbReference type="ARBA" id="ARBA00023098"/>
    </source>
</evidence>
<dbReference type="Pfam" id="PF02801">
    <property type="entry name" value="Ketoacyl-synt_C"/>
    <property type="match status" value="1"/>
</dbReference>
<evidence type="ECO:0000259" key="14">
    <source>
        <dbReference type="PROSITE" id="PS52004"/>
    </source>
</evidence>
<dbReference type="Pfam" id="PF00109">
    <property type="entry name" value="ketoacyl-synt"/>
    <property type="match status" value="1"/>
</dbReference>
<evidence type="ECO:0000256" key="2">
    <source>
        <dbReference type="ARBA" id="ARBA00008467"/>
    </source>
</evidence>